<accession>A0A2P6NVF8</accession>
<evidence type="ECO:0000313" key="3">
    <source>
        <dbReference type="Proteomes" id="UP000241769"/>
    </source>
</evidence>
<keyword evidence="3" id="KW-1185">Reference proteome</keyword>
<protein>
    <submittedName>
        <fullName evidence="2">Uncharacterized protein</fullName>
    </submittedName>
</protein>
<dbReference type="Proteomes" id="UP000241769">
    <property type="component" value="Unassembled WGS sequence"/>
</dbReference>
<feature type="region of interest" description="Disordered" evidence="1">
    <location>
        <begin position="75"/>
        <end position="121"/>
    </location>
</feature>
<dbReference type="InParanoid" id="A0A2P6NVF8"/>
<reference evidence="2 3" key="1">
    <citation type="journal article" date="2018" name="Genome Biol. Evol.">
        <title>Multiple Roots of Fruiting Body Formation in Amoebozoa.</title>
        <authorList>
            <person name="Hillmann F."/>
            <person name="Forbes G."/>
            <person name="Novohradska S."/>
            <person name="Ferling I."/>
            <person name="Riege K."/>
            <person name="Groth M."/>
            <person name="Westermann M."/>
            <person name="Marz M."/>
            <person name="Spaller T."/>
            <person name="Winckler T."/>
            <person name="Schaap P."/>
            <person name="Glockner G."/>
        </authorList>
    </citation>
    <scope>NUCLEOTIDE SEQUENCE [LARGE SCALE GENOMIC DNA]</scope>
    <source>
        <strain evidence="2 3">Jena</strain>
    </source>
</reference>
<dbReference type="EMBL" id="MDYQ01000016">
    <property type="protein sequence ID" value="PRP87920.1"/>
    <property type="molecule type" value="Genomic_DNA"/>
</dbReference>
<proteinExistence type="predicted"/>
<gene>
    <name evidence="2" type="ORF">PROFUN_02657</name>
</gene>
<sequence>MFVDVDVFTSLNKEILVVPRQKSTCPKRPPSFITDAKTERLICGPQLTQAADPGKESLDREVYELLLIRFNRGHRPRRKSEQDTGAKALEQKEAQTRLFSQHTEPKKMTDSPGRGRSASQRRDELLRAEIEELVKELIMQRISRLEKLFKELPRAKRATLELSEQQQFELLPPT</sequence>
<comment type="caution">
    <text evidence="2">The sequence shown here is derived from an EMBL/GenBank/DDBJ whole genome shotgun (WGS) entry which is preliminary data.</text>
</comment>
<dbReference type="AlphaFoldDB" id="A0A2P6NVF8"/>
<name>A0A2P6NVF8_9EUKA</name>
<feature type="compositionally biased region" description="Basic and acidic residues" evidence="1">
    <location>
        <begin position="79"/>
        <end position="95"/>
    </location>
</feature>
<organism evidence="2 3">
    <name type="scientific">Planoprotostelium fungivorum</name>
    <dbReference type="NCBI Taxonomy" id="1890364"/>
    <lineage>
        <taxon>Eukaryota</taxon>
        <taxon>Amoebozoa</taxon>
        <taxon>Evosea</taxon>
        <taxon>Variosea</taxon>
        <taxon>Cavosteliida</taxon>
        <taxon>Cavosteliaceae</taxon>
        <taxon>Planoprotostelium</taxon>
    </lineage>
</organism>
<evidence type="ECO:0000313" key="2">
    <source>
        <dbReference type="EMBL" id="PRP87920.1"/>
    </source>
</evidence>
<evidence type="ECO:0000256" key="1">
    <source>
        <dbReference type="SAM" id="MobiDB-lite"/>
    </source>
</evidence>